<gene>
    <name evidence="5" type="ORF">GXP67_01300</name>
</gene>
<dbReference type="SUPFAM" id="SSF116734">
    <property type="entry name" value="DNA methylase specificity domain"/>
    <property type="match status" value="2"/>
</dbReference>
<dbReference type="AlphaFoldDB" id="A0A6C0GBT6"/>
<dbReference type="InterPro" id="IPR000055">
    <property type="entry name" value="Restrct_endonuc_typeI_TRD"/>
</dbReference>
<evidence type="ECO:0000259" key="4">
    <source>
        <dbReference type="Pfam" id="PF01420"/>
    </source>
</evidence>
<dbReference type="PANTHER" id="PTHR43140:SF1">
    <property type="entry name" value="TYPE I RESTRICTION ENZYME ECOKI SPECIFICITY SUBUNIT"/>
    <property type="match status" value="1"/>
</dbReference>
<dbReference type="GO" id="GO:0009307">
    <property type="term" value="P:DNA restriction-modification system"/>
    <property type="evidence" value="ECO:0007669"/>
    <property type="project" value="UniProtKB-KW"/>
</dbReference>
<dbReference type="GO" id="GO:0003677">
    <property type="term" value="F:DNA binding"/>
    <property type="evidence" value="ECO:0007669"/>
    <property type="project" value="UniProtKB-KW"/>
</dbReference>
<dbReference type="Proteomes" id="UP000480178">
    <property type="component" value="Chromosome"/>
</dbReference>
<name>A0A6C0GBT6_9BACT</name>
<reference evidence="5 6" key="1">
    <citation type="submission" date="2020-01" db="EMBL/GenBank/DDBJ databases">
        <authorList>
            <person name="Kim M.K."/>
        </authorList>
    </citation>
    <scope>NUCLEOTIDE SEQUENCE [LARGE SCALE GENOMIC DNA]</scope>
    <source>
        <strain evidence="5 6">172606-1</strain>
    </source>
</reference>
<dbReference type="GO" id="GO:0004519">
    <property type="term" value="F:endonuclease activity"/>
    <property type="evidence" value="ECO:0007669"/>
    <property type="project" value="UniProtKB-KW"/>
</dbReference>
<dbReference type="KEGG" id="rhoz:GXP67_01300"/>
<dbReference type="PANTHER" id="PTHR43140">
    <property type="entry name" value="TYPE-1 RESTRICTION ENZYME ECOKI SPECIFICITY PROTEIN"/>
    <property type="match status" value="1"/>
</dbReference>
<evidence type="ECO:0000256" key="3">
    <source>
        <dbReference type="ARBA" id="ARBA00023125"/>
    </source>
</evidence>
<feature type="domain" description="Type I restriction modification DNA specificity" evidence="4">
    <location>
        <begin position="84"/>
        <end position="246"/>
    </location>
</feature>
<comment type="similarity">
    <text evidence="1">Belongs to the type-I restriction system S methylase family.</text>
</comment>
<protein>
    <submittedName>
        <fullName evidence="5">Restriction endonuclease subunit S</fullName>
    </submittedName>
</protein>
<dbReference type="REBASE" id="372237">
    <property type="entry name" value="S.Rsp6061ORF1305P"/>
</dbReference>
<dbReference type="InterPro" id="IPR051212">
    <property type="entry name" value="Type-I_RE_S_subunit"/>
</dbReference>
<evidence type="ECO:0000313" key="6">
    <source>
        <dbReference type="Proteomes" id="UP000480178"/>
    </source>
</evidence>
<dbReference type="CDD" id="cd16961">
    <property type="entry name" value="RMtype1_S_TRD-CR_like"/>
    <property type="match status" value="1"/>
</dbReference>
<keyword evidence="2" id="KW-0680">Restriction system</keyword>
<accession>A0A6C0GBT6</accession>
<evidence type="ECO:0000313" key="5">
    <source>
        <dbReference type="EMBL" id="QHT65406.1"/>
    </source>
</evidence>
<dbReference type="EMBL" id="CP048222">
    <property type="protein sequence ID" value="QHT65406.1"/>
    <property type="molecule type" value="Genomic_DNA"/>
</dbReference>
<keyword evidence="3" id="KW-0238">DNA-binding</keyword>
<keyword evidence="5" id="KW-0540">Nuclease</keyword>
<evidence type="ECO:0000256" key="2">
    <source>
        <dbReference type="ARBA" id="ARBA00022747"/>
    </source>
</evidence>
<proteinExistence type="inferred from homology"/>
<evidence type="ECO:0000256" key="1">
    <source>
        <dbReference type="ARBA" id="ARBA00010923"/>
    </source>
</evidence>
<dbReference type="InterPro" id="IPR044946">
    <property type="entry name" value="Restrct_endonuc_typeI_TRD_sf"/>
</dbReference>
<sequence length="489" mass="55809">MPEQHCEQIIGFYKPGKEISKLNDLMKSKNNQYSLFEDIIDQPVLTVDNKPSVSPEKSTKAAFQTIKKYPTYKDSGAAWLGEIPVHWEAVSLGSLLELKSDKNHPNYQVLSVYREYGVIPKDSRDDNHNATSLDTTTYKAVEPGDLVVNKMKAWQGSMGISAYKGIVSPAYITCRVTSKKVYSEYLHRLLRSDNYIGEYNRISYGVRVGQWDMHYEDFKKVVTLLPPLEEQTAIATFLDQKTAQIDKAVAIKEKQIELLKERRQILIHNAVTRGLNPNASMKDSGVEWIGEIPAHWQIVKNHILFQERNQPGNESLPLLTVSIHSAVSSEELNDEENLRGKIRIEDKSNYKLVKVNDIVFNMMRAWQGAIGAVRTEGMVSPAYIVAKPKGAIDADFFEYQYRTKAFIQQMDRFSKGITDFRKRLYWDEFKQLKTILPPISEQTAISKFIAEVSQKIETAISIKEKEIEKLKEYKTTLINSVVTGKIKVS</sequence>
<keyword evidence="5" id="KW-0378">Hydrolase</keyword>
<dbReference type="Pfam" id="PF01420">
    <property type="entry name" value="Methylase_S"/>
    <property type="match status" value="1"/>
</dbReference>
<dbReference type="Gene3D" id="3.90.220.20">
    <property type="entry name" value="DNA methylase specificity domains"/>
    <property type="match status" value="2"/>
</dbReference>
<keyword evidence="5" id="KW-0255">Endonuclease</keyword>
<organism evidence="5 6">
    <name type="scientific">Rhodocytophaga rosea</name>
    <dbReference type="NCBI Taxonomy" id="2704465"/>
    <lineage>
        <taxon>Bacteria</taxon>
        <taxon>Pseudomonadati</taxon>
        <taxon>Bacteroidota</taxon>
        <taxon>Cytophagia</taxon>
        <taxon>Cytophagales</taxon>
        <taxon>Rhodocytophagaceae</taxon>
        <taxon>Rhodocytophaga</taxon>
    </lineage>
</organism>
<keyword evidence="6" id="KW-1185">Reference proteome</keyword>
<dbReference type="Gene3D" id="1.10.287.1120">
    <property type="entry name" value="Bipartite methylase S protein"/>
    <property type="match status" value="1"/>
</dbReference>
<dbReference type="RefSeq" id="WP_162441493.1">
    <property type="nucleotide sequence ID" value="NZ_CP048222.1"/>
</dbReference>